<dbReference type="AlphaFoldDB" id="A0AAN7KFU6"/>
<evidence type="ECO:0000256" key="8">
    <source>
        <dbReference type="SAM" id="MobiDB-lite"/>
    </source>
</evidence>
<evidence type="ECO:0000256" key="5">
    <source>
        <dbReference type="ARBA" id="ARBA00023163"/>
    </source>
</evidence>
<keyword evidence="6" id="KW-0539">Nucleus</keyword>
<accession>A0AAN7KFU6</accession>
<reference evidence="10 11" key="1">
    <citation type="journal article" date="2023" name="Hortic Res">
        <title>Pangenome of water caltrop reveals structural variations and asymmetric subgenome divergence after allopolyploidization.</title>
        <authorList>
            <person name="Zhang X."/>
            <person name="Chen Y."/>
            <person name="Wang L."/>
            <person name="Yuan Y."/>
            <person name="Fang M."/>
            <person name="Shi L."/>
            <person name="Lu R."/>
            <person name="Comes H.P."/>
            <person name="Ma Y."/>
            <person name="Chen Y."/>
            <person name="Huang G."/>
            <person name="Zhou Y."/>
            <person name="Zheng Z."/>
            <person name="Qiu Y."/>
        </authorList>
    </citation>
    <scope>NUCLEOTIDE SEQUENCE [LARGE SCALE GENOMIC DNA]</scope>
    <source>
        <tissue evidence="10">Roots</tissue>
    </source>
</reference>
<feature type="compositionally biased region" description="Basic and acidic residues" evidence="8">
    <location>
        <begin position="43"/>
        <end position="57"/>
    </location>
</feature>
<evidence type="ECO:0000256" key="4">
    <source>
        <dbReference type="ARBA" id="ARBA00023159"/>
    </source>
</evidence>
<dbReference type="SMART" id="SM00380">
    <property type="entry name" value="AP2"/>
    <property type="match status" value="1"/>
</dbReference>
<dbReference type="Proteomes" id="UP001345219">
    <property type="component" value="Chromosome 7"/>
</dbReference>
<dbReference type="EMBL" id="JAXIOK010000007">
    <property type="protein sequence ID" value="KAK4766215.1"/>
    <property type="molecule type" value="Genomic_DNA"/>
</dbReference>
<keyword evidence="3" id="KW-0238">DNA-binding</keyword>
<evidence type="ECO:0000256" key="1">
    <source>
        <dbReference type="ARBA" id="ARBA00004123"/>
    </source>
</evidence>
<dbReference type="InterPro" id="IPR016177">
    <property type="entry name" value="DNA-bd_dom_sf"/>
</dbReference>
<dbReference type="GO" id="GO:0003677">
    <property type="term" value="F:DNA binding"/>
    <property type="evidence" value="ECO:0007669"/>
    <property type="project" value="UniProtKB-KW"/>
</dbReference>
<dbReference type="SUPFAM" id="SSF54171">
    <property type="entry name" value="DNA-binding domain"/>
    <property type="match status" value="1"/>
</dbReference>
<evidence type="ECO:0000256" key="6">
    <source>
        <dbReference type="ARBA" id="ARBA00023242"/>
    </source>
</evidence>
<feature type="region of interest" description="Disordered" evidence="8">
    <location>
        <begin position="36"/>
        <end position="76"/>
    </location>
</feature>
<dbReference type="InterPro" id="IPR001471">
    <property type="entry name" value="AP2/ERF_dom"/>
</dbReference>
<evidence type="ECO:0000256" key="2">
    <source>
        <dbReference type="ARBA" id="ARBA00023015"/>
    </source>
</evidence>
<dbReference type="GO" id="GO:0003700">
    <property type="term" value="F:DNA-binding transcription factor activity"/>
    <property type="evidence" value="ECO:0007669"/>
    <property type="project" value="InterPro"/>
</dbReference>
<evidence type="ECO:0000256" key="7">
    <source>
        <dbReference type="ARBA" id="ARBA00037973"/>
    </source>
</evidence>
<sequence>MLDLNVEIISKESSSASDDKVIVAAEEESGIVVVEEAMSVDKGGGKGEEEEEQHSVETSDSSSVVNDKESLAVGPEDVNSSSAALAAFVFDVLKKDDNDGDGTPATELATRQLFPVPDGNEAAELGLGPMASASTDPRNQWLKLSFAGGGLRDSGGPAMTGELIRLQLQKPQQVRKSRRGPRSRSSQYRGVTFYRRTGRWESHIWDCGKQVYLGGFDTAYAAARAYDRAAIKFRGAEADINFNINDYEEDMKQMGNLTKEEFVHVLRRQGTGFSRSNPKSRAMVMQRSAGPWGARIGQFIGAQEVMVDQFNGQEVMSDLDQQSGHKCLKAAPEANSEGICGQHLDLNLGMAPVSSSSSFKKISAAGNHHASYIDWQGPSRDLPMIGCSGVPASSKPLLHWPGTAVYPFVLPNSEGKVVVEKKRRTEAPSSSNIGWQMGIRGNYGVIPTSPSMPLVFSMNANAAASSGFSFSSSSSSSNSPSTRHLHHFFSAANRSQQFPAKPNSYSIDASNPSSSSPFLKFRN</sequence>
<gene>
    <name evidence="10" type="ORF">SAY87_007857</name>
</gene>
<evidence type="ECO:0000313" key="11">
    <source>
        <dbReference type="Proteomes" id="UP001345219"/>
    </source>
</evidence>
<dbReference type="CDD" id="cd00018">
    <property type="entry name" value="AP2"/>
    <property type="match status" value="1"/>
</dbReference>
<feature type="region of interest" description="Disordered" evidence="8">
    <location>
        <begin position="482"/>
        <end position="523"/>
    </location>
</feature>
<keyword evidence="2" id="KW-0805">Transcription regulation</keyword>
<evidence type="ECO:0000259" key="9">
    <source>
        <dbReference type="PROSITE" id="PS51032"/>
    </source>
</evidence>
<comment type="subcellular location">
    <subcellularLocation>
        <location evidence="1">Nucleus</location>
    </subcellularLocation>
</comment>
<feature type="domain" description="AP2/ERF" evidence="9">
    <location>
        <begin position="187"/>
        <end position="243"/>
    </location>
</feature>
<keyword evidence="11" id="KW-1185">Reference proteome</keyword>
<proteinExistence type="inferred from homology"/>
<dbReference type="FunFam" id="3.30.730.10:FF:000004">
    <property type="entry name" value="AP2-like ethylene-responsive transcription factor"/>
    <property type="match status" value="1"/>
</dbReference>
<dbReference type="PROSITE" id="PS51032">
    <property type="entry name" value="AP2_ERF"/>
    <property type="match status" value="1"/>
</dbReference>
<evidence type="ECO:0000313" key="10">
    <source>
        <dbReference type="EMBL" id="KAK4766215.1"/>
    </source>
</evidence>
<dbReference type="GO" id="GO:0005634">
    <property type="term" value="C:nucleus"/>
    <property type="evidence" value="ECO:0007669"/>
    <property type="project" value="UniProtKB-SubCell"/>
</dbReference>
<dbReference type="InterPro" id="IPR036955">
    <property type="entry name" value="AP2/ERF_dom_sf"/>
</dbReference>
<dbReference type="PANTHER" id="PTHR32467">
    <property type="entry name" value="AP2-LIKE ETHYLENE-RESPONSIVE TRANSCRIPTION FACTOR"/>
    <property type="match status" value="1"/>
</dbReference>
<name>A0AAN7KFU6_9MYRT</name>
<dbReference type="Pfam" id="PF00847">
    <property type="entry name" value="AP2"/>
    <property type="match status" value="1"/>
</dbReference>
<protein>
    <recommendedName>
        <fullName evidence="9">AP2/ERF domain-containing protein</fullName>
    </recommendedName>
</protein>
<keyword evidence="5" id="KW-0804">Transcription</keyword>
<comment type="similarity">
    <text evidence="7">Belongs to the AP2/ERF transcription factor family. AP2 subfamily.</text>
</comment>
<evidence type="ECO:0000256" key="3">
    <source>
        <dbReference type="ARBA" id="ARBA00023125"/>
    </source>
</evidence>
<dbReference type="Gene3D" id="3.30.730.10">
    <property type="entry name" value="AP2/ERF domain"/>
    <property type="match status" value="1"/>
</dbReference>
<feature type="compositionally biased region" description="Low complexity" evidence="8">
    <location>
        <begin position="504"/>
        <end position="516"/>
    </location>
</feature>
<comment type="caution">
    <text evidence="10">The sequence shown here is derived from an EMBL/GenBank/DDBJ whole genome shotgun (WGS) entry which is preliminary data.</text>
</comment>
<organism evidence="10 11">
    <name type="scientific">Trapa incisa</name>
    <dbReference type="NCBI Taxonomy" id="236973"/>
    <lineage>
        <taxon>Eukaryota</taxon>
        <taxon>Viridiplantae</taxon>
        <taxon>Streptophyta</taxon>
        <taxon>Embryophyta</taxon>
        <taxon>Tracheophyta</taxon>
        <taxon>Spermatophyta</taxon>
        <taxon>Magnoliopsida</taxon>
        <taxon>eudicotyledons</taxon>
        <taxon>Gunneridae</taxon>
        <taxon>Pentapetalae</taxon>
        <taxon>rosids</taxon>
        <taxon>malvids</taxon>
        <taxon>Myrtales</taxon>
        <taxon>Lythraceae</taxon>
        <taxon>Trapa</taxon>
    </lineage>
</organism>
<keyword evidence="4" id="KW-0010">Activator</keyword>
<dbReference type="PANTHER" id="PTHR32467:SF118">
    <property type="entry name" value="ETHYLENE-RESPONSIVE TRANSCRIPTION FACTOR RAP2-7"/>
    <property type="match status" value="1"/>
</dbReference>